<gene>
    <name evidence="8" type="ORF">GQF01_33065</name>
</gene>
<feature type="transmembrane region" description="Helical" evidence="6">
    <location>
        <begin position="33"/>
        <end position="57"/>
    </location>
</feature>
<reference evidence="8 9" key="1">
    <citation type="submission" date="2019-12" db="EMBL/GenBank/DDBJ databases">
        <title>Paenibacillus sp. nov. sp. isolated from soil.</title>
        <authorList>
            <person name="Kim J."/>
            <person name="Jeong S.E."/>
            <person name="Jung H.S."/>
            <person name="Jeon C.O."/>
        </authorList>
    </citation>
    <scope>NUCLEOTIDE SEQUENCE [LARGE SCALE GENOMIC DNA]</scope>
    <source>
        <strain evidence="8 9">5J-6</strain>
    </source>
</reference>
<evidence type="ECO:0000256" key="2">
    <source>
        <dbReference type="ARBA" id="ARBA00022475"/>
    </source>
</evidence>
<sequence length="73" mass="8054">MNKLFRSRTDSKLTGLCGGLAEWLGLNATMIRLLVIIAALCSFGTVVLIYMIGCLLVPKAPQSHYDFTPPFHQ</sequence>
<dbReference type="Pfam" id="PF04024">
    <property type="entry name" value="PspC"/>
    <property type="match status" value="1"/>
</dbReference>
<evidence type="ECO:0000313" key="8">
    <source>
        <dbReference type="EMBL" id="MZQ86953.1"/>
    </source>
</evidence>
<evidence type="ECO:0000256" key="1">
    <source>
        <dbReference type="ARBA" id="ARBA00004162"/>
    </source>
</evidence>
<keyword evidence="3 6" id="KW-0812">Transmembrane</keyword>
<keyword evidence="4 6" id="KW-1133">Transmembrane helix</keyword>
<evidence type="ECO:0000256" key="5">
    <source>
        <dbReference type="ARBA" id="ARBA00023136"/>
    </source>
</evidence>
<evidence type="ECO:0000313" key="9">
    <source>
        <dbReference type="Proteomes" id="UP000481087"/>
    </source>
</evidence>
<organism evidence="8 9">
    <name type="scientific">Paenibacillus silvestris</name>
    <dbReference type="NCBI Taxonomy" id="2606219"/>
    <lineage>
        <taxon>Bacteria</taxon>
        <taxon>Bacillati</taxon>
        <taxon>Bacillota</taxon>
        <taxon>Bacilli</taxon>
        <taxon>Bacillales</taxon>
        <taxon>Paenibacillaceae</taxon>
        <taxon>Paenibacillus</taxon>
    </lineage>
</organism>
<name>A0A6L8V9K6_9BACL</name>
<dbReference type="GO" id="GO:0005886">
    <property type="term" value="C:plasma membrane"/>
    <property type="evidence" value="ECO:0007669"/>
    <property type="project" value="UniProtKB-SubCell"/>
</dbReference>
<dbReference type="RefSeq" id="WP_161411475.1">
    <property type="nucleotide sequence ID" value="NZ_WTUZ01000040.1"/>
</dbReference>
<dbReference type="PANTHER" id="PTHR33885:SF3">
    <property type="entry name" value="PHAGE SHOCK PROTEIN C"/>
    <property type="match status" value="1"/>
</dbReference>
<dbReference type="AlphaFoldDB" id="A0A6L8V9K6"/>
<evidence type="ECO:0000259" key="7">
    <source>
        <dbReference type="Pfam" id="PF04024"/>
    </source>
</evidence>
<dbReference type="InterPro" id="IPR052027">
    <property type="entry name" value="PspC"/>
</dbReference>
<keyword evidence="2" id="KW-1003">Cell membrane</keyword>
<evidence type="ECO:0000256" key="6">
    <source>
        <dbReference type="SAM" id="Phobius"/>
    </source>
</evidence>
<comment type="subcellular location">
    <subcellularLocation>
        <location evidence="1">Cell membrane</location>
        <topology evidence="1">Single-pass membrane protein</topology>
    </subcellularLocation>
</comment>
<dbReference type="EMBL" id="WTUZ01000040">
    <property type="protein sequence ID" value="MZQ86953.1"/>
    <property type="molecule type" value="Genomic_DNA"/>
</dbReference>
<dbReference type="InterPro" id="IPR007168">
    <property type="entry name" value="Phageshock_PspC_N"/>
</dbReference>
<feature type="domain" description="Phage shock protein PspC N-terminal" evidence="7">
    <location>
        <begin position="3"/>
        <end position="60"/>
    </location>
</feature>
<dbReference type="PANTHER" id="PTHR33885">
    <property type="entry name" value="PHAGE SHOCK PROTEIN C"/>
    <property type="match status" value="1"/>
</dbReference>
<keyword evidence="9" id="KW-1185">Reference proteome</keyword>
<comment type="caution">
    <text evidence="8">The sequence shown here is derived from an EMBL/GenBank/DDBJ whole genome shotgun (WGS) entry which is preliminary data.</text>
</comment>
<protein>
    <submittedName>
        <fullName evidence="8">PspC domain-containing protein</fullName>
    </submittedName>
</protein>
<accession>A0A6L8V9K6</accession>
<proteinExistence type="predicted"/>
<evidence type="ECO:0000256" key="3">
    <source>
        <dbReference type="ARBA" id="ARBA00022692"/>
    </source>
</evidence>
<dbReference type="Proteomes" id="UP000481087">
    <property type="component" value="Unassembled WGS sequence"/>
</dbReference>
<keyword evidence="5 6" id="KW-0472">Membrane</keyword>
<evidence type="ECO:0000256" key="4">
    <source>
        <dbReference type="ARBA" id="ARBA00022989"/>
    </source>
</evidence>